<evidence type="ECO:0000256" key="3">
    <source>
        <dbReference type="ARBA" id="ARBA00024226"/>
    </source>
</evidence>
<comment type="similarity">
    <text evidence="1 6">Belongs to the aldehyde dehydrogenase family.</text>
</comment>
<dbReference type="GO" id="GO:0004029">
    <property type="term" value="F:aldehyde dehydrogenase (NAD+) activity"/>
    <property type="evidence" value="ECO:0007669"/>
    <property type="project" value="UniProtKB-EC"/>
</dbReference>
<dbReference type="SUPFAM" id="SSF53720">
    <property type="entry name" value="ALDH-like"/>
    <property type="match status" value="1"/>
</dbReference>
<dbReference type="PROSITE" id="PS00687">
    <property type="entry name" value="ALDEHYDE_DEHYDR_GLU"/>
    <property type="match status" value="1"/>
</dbReference>
<evidence type="ECO:0000256" key="6">
    <source>
        <dbReference type="RuleBase" id="RU003345"/>
    </source>
</evidence>
<evidence type="ECO:0000256" key="4">
    <source>
        <dbReference type="ARBA" id="ARBA00049194"/>
    </source>
</evidence>
<dbReference type="Gene3D" id="3.40.309.10">
    <property type="entry name" value="Aldehyde Dehydrogenase, Chain A, domain 2"/>
    <property type="match status" value="1"/>
</dbReference>
<accession>A0AA38YA14</accession>
<dbReference type="EC" id="1.2.1.3" evidence="3"/>
<dbReference type="InterPro" id="IPR016160">
    <property type="entry name" value="Ald_DH_CS_CYS"/>
</dbReference>
<keyword evidence="9" id="KW-1185">Reference proteome</keyword>
<comment type="catalytic activity">
    <reaction evidence="4">
        <text>an aldehyde + NAD(+) + H2O = a carboxylate + NADH + 2 H(+)</text>
        <dbReference type="Rhea" id="RHEA:16185"/>
        <dbReference type="ChEBI" id="CHEBI:15377"/>
        <dbReference type="ChEBI" id="CHEBI:15378"/>
        <dbReference type="ChEBI" id="CHEBI:17478"/>
        <dbReference type="ChEBI" id="CHEBI:29067"/>
        <dbReference type="ChEBI" id="CHEBI:57540"/>
        <dbReference type="ChEBI" id="CHEBI:57945"/>
        <dbReference type="EC" id="1.2.1.3"/>
    </reaction>
</comment>
<dbReference type="FunFam" id="3.40.605.10:FF:000007">
    <property type="entry name" value="NAD/NADP-dependent betaine aldehyde dehydrogenase"/>
    <property type="match status" value="1"/>
</dbReference>
<dbReference type="InterPro" id="IPR029510">
    <property type="entry name" value="Ald_DH_CS_GLU"/>
</dbReference>
<dbReference type="Proteomes" id="UP001172681">
    <property type="component" value="Unassembled WGS sequence"/>
</dbReference>
<dbReference type="AlphaFoldDB" id="A0AA38YA14"/>
<proteinExistence type="inferred from homology"/>
<feature type="active site" evidence="5">
    <location>
        <position position="251"/>
    </location>
</feature>
<dbReference type="CDD" id="cd07106">
    <property type="entry name" value="ALDH_AldA-AAD23400"/>
    <property type="match status" value="1"/>
</dbReference>
<comment type="caution">
    <text evidence="8">The sequence shown here is derived from an EMBL/GenBank/DDBJ whole genome shotgun (WGS) entry which is preliminary data.</text>
</comment>
<dbReference type="PROSITE" id="PS00070">
    <property type="entry name" value="ALDEHYDE_DEHYDR_CYS"/>
    <property type="match status" value="1"/>
</dbReference>
<gene>
    <name evidence="8" type="ORF">H2204_003136</name>
</gene>
<keyword evidence="2 6" id="KW-0560">Oxidoreductase</keyword>
<evidence type="ECO:0000313" key="9">
    <source>
        <dbReference type="Proteomes" id="UP001172681"/>
    </source>
</evidence>
<dbReference type="InterPro" id="IPR016163">
    <property type="entry name" value="Ald_DH_C"/>
</dbReference>
<evidence type="ECO:0000256" key="2">
    <source>
        <dbReference type="ARBA" id="ARBA00023002"/>
    </source>
</evidence>
<evidence type="ECO:0000256" key="5">
    <source>
        <dbReference type="PROSITE-ProRule" id="PRU10007"/>
    </source>
</evidence>
<sequence>MPSNGYKPISFSTFANIVDGQPRKSSKSTFGVDPTTKQHLWEVPIASASDVDDAVVAAHRAFTGWKLTPWQERTEYLTRFKDAIKAHEEDLITLLCRETGKPRGAAQREVQNCQMFADWHINLPEPKGDEYDLADRKIIHRCVPLGVCAAICPWNFPVLLSLGKVLPALLMGNAIIVKPSTFTPYTTLKMVEIANLVFPPGLVQGLAGDEALGPALVEHPDIQKISFTGSTTAGKKVMAAAAKTLKRVTLEMGGNDPAIVLPDADIEKAAFVIARGAFANSGQVCIACKRIYAHSSIYQPFLEALVQATKSFTVDPTREEGLLIGPVQNTMQYEKVKTFFEDSKEKSYKFAYGSDAVPESAGGYIIRPAILDNPPDNSKIVSEEPFGPIVPVQRYETVDEVVRRANASEAGLGATVFGSDPRVLSQVASQLESGMVWINGPPEAKPEAQFGGVKQSGIGTEFGTLGVLAYCNVKTITTYK</sequence>
<dbReference type="Gene3D" id="3.40.605.10">
    <property type="entry name" value="Aldehyde Dehydrogenase, Chain A, domain 1"/>
    <property type="match status" value="1"/>
</dbReference>
<name>A0AA38YA14_9EURO</name>
<dbReference type="InterPro" id="IPR016161">
    <property type="entry name" value="Ald_DH/histidinol_DH"/>
</dbReference>
<evidence type="ECO:0000313" key="8">
    <source>
        <dbReference type="EMBL" id="KAJ9640847.1"/>
    </source>
</evidence>
<dbReference type="InterPro" id="IPR044086">
    <property type="entry name" value="LUC3-like"/>
</dbReference>
<evidence type="ECO:0000259" key="7">
    <source>
        <dbReference type="Pfam" id="PF00171"/>
    </source>
</evidence>
<protein>
    <recommendedName>
        <fullName evidence="3">aldehyde dehydrogenase (NAD(+))</fullName>
        <ecNumber evidence="3">1.2.1.3</ecNumber>
    </recommendedName>
</protein>
<dbReference type="PANTHER" id="PTHR11699">
    <property type="entry name" value="ALDEHYDE DEHYDROGENASE-RELATED"/>
    <property type="match status" value="1"/>
</dbReference>
<evidence type="ECO:0000256" key="1">
    <source>
        <dbReference type="ARBA" id="ARBA00009986"/>
    </source>
</evidence>
<reference evidence="8" key="1">
    <citation type="submission" date="2022-10" db="EMBL/GenBank/DDBJ databases">
        <title>Culturing micro-colonial fungi from biological soil crusts in the Mojave desert and describing Neophaeococcomyces mojavensis, and introducing the new genera and species Taxawa tesnikishii.</title>
        <authorList>
            <person name="Kurbessoian T."/>
            <person name="Stajich J.E."/>
        </authorList>
    </citation>
    <scope>NUCLEOTIDE SEQUENCE</scope>
    <source>
        <strain evidence="8">TK_35</strain>
    </source>
</reference>
<dbReference type="EMBL" id="JAPDRN010000013">
    <property type="protein sequence ID" value="KAJ9640847.1"/>
    <property type="molecule type" value="Genomic_DNA"/>
</dbReference>
<feature type="domain" description="Aldehyde dehydrogenase" evidence="7">
    <location>
        <begin position="31"/>
        <end position="476"/>
    </location>
</feature>
<dbReference type="InterPro" id="IPR016162">
    <property type="entry name" value="Ald_DH_N"/>
</dbReference>
<organism evidence="8 9">
    <name type="scientific">Knufia peltigerae</name>
    <dbReference type="NCBI Taxonomy" id="1002370"/>
    <lineage>
        <taxon>Eukaryota</taxon>
        <taxon>Fungi</taxon>
        <taxon>Dikarya</taxon>
        <taxon>Ascomycota</taxon>
        <taxon>Pezizomycotina</taxon>
        <taxon>Eurotiomycetes</taxon>
        <taxon>Chaetothyriomycetidae</taxon>
        <taxon>Chaetothyriales</taxon>
        <taxon>Trichomeriaceae</taxon>
        <taxon>Knufia</taxon>
    </lineage>
</organism>
<dbReference type="Pfam" id="PF00171">
    <property type="entry name" value="Aldedh"/>
    <property type="match status" value="1"/>
</dbReference>
<dbReference type="InterPro" id="IPR015590">
    <property type="entry name" value="Aldehyde_DH_dom"/>
</dbReference>